<name>A0A9N9QSM4_9CUCU</name>
<dbReference type="GO" id="GO:0019991">
    <property type="term" value="P:septate junction assembly"/>
    <property type="evidence" value="ECO:0007669"/>
    <property type="project" value="InterPro"/>
</dbReference>
<dbReference type="OrthoDB" id="8187586at2759"/>
<comment type="subcellular location">
    <subcellularLocation>
        <location evidence="1">Membrane</location>
        <topology evidence="1">Multi-pass membrane protein</topology>
    </subcellularLocation>
</comment>
<evidence type="ECO:0000256" key="2">
    <source>
        <dbReference type="ARBA" id="ARBA00022692"/>
    </source>
</evidence>
<dbReference type="PANTHER" id="PTHR36692:SF2">
    <property type="entry name" value="GEO12064P1"/>
    <property type="match status" value="1"/>
</dbReference>
<dbReference type="Pfam" id="PF01284">
    <property type="entry name" value="MARVEL"/>
    <property type="match status" value="1"/>
</dbReference>
<proteinExistence type="predicted"/>
<accession>A0A9N9QSM4</accession>
<evidence type="ECO:0000256" key="5">
    <source>
        <dbReference type="SAM" id="Phobius"/>
    </source>
</evidence>
<dbReference type="Proteomes" id="UP001152799">
    <property type="component" value="Chromosome 9"/>
</dbReference>
<feature type="transmembrane region" description="Helical" evidence="5">
    <location>
        <begin position="47"/>
        <end position="64"/>
    </location>
</feature>
<dbReference type="AlphaFoldDB" id="A0A9N9QSM4"/>
<reference evidence="7" key="1">
    <citation type="submission" date="2022-01" db="EMBL/GenBank/DDBJ databases">
        <authorList>
            <person name="King R."/>
        </authorList>
    </citation>
    <scope>NUCLEOTIDE SEQUENCE</scope>
</reference>
<keyword evidence="4 5" id="KW-0472">Membrane</keyword>
<evidence type="ECO:0000313" key="7">
    <source>
        <dbReference type="EMBL" id="CAG9773998.1"/>
    </source>
</evidence>
<feature type="domain" description="MARVEL" evidence="6">
    <location>
        <begin position="46"/>
        <end position="172"/>
    </location>
</feature>
<keyword evidence="2 5" id="KW-0812">Transmembrane</keyword>
<gene>
    <name evidence="7" type="ORF">CEUTPL_LOCUS14381</name>
</gene>
<sequence length="183" mass="20772">MSSEVKKAEENKAIEIKEEDDVKEKDVEEVKEVETSLGQKIKDQWQLILKIIQLVFCCLCLGMYFPPANQSANLAKHHLEQVGLIFLAFIGYILINAVFIVSRCLKDKIPFRISALFSLIAALLFFVSGILLIVDRRDKFQGTHYEPHMYLASMLSAATVFSFVNAVLFAVDGVYTFILKLDF</sequence>
<dbReference type="EMBL" id="OU892285">
    <property type="protein sequence ID" value="CAG9773998.1"/>
    <property type="molecule type" value="Genomic_DNA"/>
</dbReference>
<organism evidence="7 8">
    <name type="scientific">Ceutorhynchus assimilis</name>
    <name type="common">cabbage seed weevil</name>
    <dbReference type="NCBI Taxonomy" id="467358"/>
    <lineage>
        <taxon>Eukaryota</taxon>
        <taxon>Metazoa</taxon>
        <taxon>Ecdysozoa</taxon>
        <taxon>Arthropoda</taxon>
        <taxon>Hexapoda</taxon>
        <taxon>Insecta</taxon>
        <taxon>Pterygota</taxon>
        <taxon>Neoptera</taxon>
        <taxon>Endopterygota</taxon>
        <taxon>Coleoptera</taxon>
        <taxon>Polyphaga</taxon>
        <taxon>Cucujiformia</taxon>
        <taxon>Curculionidae</taxon>
        <taxon>Ceutorhynchinae</taxon>
        <taxon>Ceutorhynchus</taxon>
    </lineage>
</organism>
<feature type="transmembrane region" description="Helical" evidence="5">
    <location>
        <begin position="84"/>
        <end position="101"/>
    </location>
</feature>
<feature type="transmembrane region" description="Helical" evidence="5">
    <location>
        <begin position="154"/>
        <end position="178"/>
    </location>
</feature>
<protein>
    <recommendedName>
        <fullName evidence="6">MARVEL domain-containing protein</fullName>
    </recommendedName>
</protein>
<feature type="transmembrane region" description="Helical" evidence="5">
    <location>
        <begin position="113"/>
        <end position="134"/>
    </location>
</feature>
<dbReference type="InterPro" id="IPR038976">
    <property type="entry name" value="Ssk"/>
</dbReference>
<evidence type="ECO:0000313" key="8">
    <source>
        <dbReference type="Proteomes" id="UP001152799"/>
    </source>
</evidence>
<evidence type="ECO:0000259" key="6">
    <source>
        <dbReference type="Pfam" id="PF01284"/>
    </source>
</evidence>
<dbReference type="GO" id="GO:0005886">
    <property type="term" value="C:plasma membrane"/>
    <property type="evidence" value="ECO:0007669"/>
    <property type="project" value="TreeGrafter"/>
</dbReference>
<keyword evidence="8" id="KW-1185">Reference proteome</keyword>
<evidence type="ECO:0000256" key="1">
    <source>
        <dbReference type="ARBA" id="ARBA00004141"/>
    </source>
</evidence>
<evidence type="ECO:0000256" key="4">
    <source>
        <dbReference type="ARBA" id="ARBA00023136"/>
    </source>
</evidence>
<evidence type="ECO:0000256" key="3">
    <source>
        <dbReference type="ARBA" id="ARBA00022989"/>
    </source>
</evidence>
<dbReference type="InterPro" id="IPR008253">
    <property type="entry name" value="Marvel"/>
</dbReference>
<keyword evidence="3 5" id="KW-1133">Transmembrane helix</keyword>
<dbReference type="PANTHER" id="PTHR36692">
    <property type="entry name" value="PROTEIN SNAKESKIN"/>
    <property type="match status" value="1"/>
</dbReference>